<dbReference type="InterPro" id="IPR002591">
    <property type="entry name" value="Phosphodiest/P_Trfase"/>
</dbReference>
<dbReference type="SUPFAM" id="SSF53649">
    <property type="entry name" value="Alkaline phosphatase-like"/>
    <property type="match status" value="1"/>
</dbReference>
<dbReference type="PROSITE" id="PS00149">
    <property type="entry name" value="SULFATASE_2"/>
    <property type="match status" value="1"/>
</dbReference>
<evidence type="ECO:0000313" key="6">
    <source>
        <dbReference type="Proteomes" id="UP000647339"/>
    </source>
</evidence>
<dbReference type="Proteomes" id="UP000647339">
    <property type="component" value="Unassembled WGS sequence"/>
</dbReference>
<dbReference type="InterPro" id="IPR032506">
    <property type="entry name" value="SGSH_C"/>
</dbReference>
<evidence type="ECO:0000313" key="5">
    <source>
        <dbReference type="EMBL" id="GGF26641.1"/>
    </source>
</evidence>
<keyword evidence="3" id="KW-0732">Signal</keyword>
<sequence>MHRIIVGALLALTVFSCAKPKAQKPPNIVIIVSDDHTRQAISAYGSTITQTPNIDRIANEGVLLTNAYVTNSICGPSRAVLLTGKYSHKNGFRRNSDSKFESDQDQFVKHLQAAGYQTAWIGKYHLGEDPQGFDHYEILPGQGYYYNPDFLVKDSGRVNRTGYVSDLVEDAAEEWLDRRADDKPFCLIIGHKATHRTWMPDLQDMDIYDEVTFPVPGTFYDDYEGRQAAMDQDMTVDKTMIMDYDLKMYPDDSKDRNITRMTPEQRAQFDAHYKLIHNELDSLNLSGRDLVEWKYQQYMRDYLATAESMDRNIGRTLDYLKAHGLDENTMVIYTSDQGFYLGEHGWFDKRFMYEESFSTPMMIKYPGVIEPGTKSDALIMNLDIAPTILDAADVAVPEDIQGKSMLPVLTGRDKQGREVLYYHYYEVGEHNVSPHFGVKTERFKIIRFYNQVNAWELFDLQEDPEEMQNLYGTEQYQEVQKEMKAKLLEAIKKYEDTEAKEIFYQEINSPKIDKK</sequence>
<dbReference type="Pfam" id="PF01663">
    <property type="entry name" value="Phosphodiest"/>
    <property type="match status" value="1"/>
</dbReference>
<dbReference type="PROSITE" id="PS00523">
    <property type="entry name" value="SULFATASE_1"/>
    <property type="match status" value="1"/>
</dbReference>
<gene>
    <name evidence="5" type="ORF">GCM10011339_13440</name>
</gene>
<dbReference type="CDD" id="cd16031">
    <property type="entry name" value="G6S_like"/>
    <property type="match status" value="1"/>
</dbReference>
<keyword evidence="6" id="KW-1185">Reference proteome</keyword>
<dbReference type="PANTHER" id="PTHR43108">
    <property type="entry name" value="N-ACETYLGLUCOSAMINE-6-SULFATASE FAMILY MEMBER"/>
    <property type="match status" value="1"/>
</dbReference>
<evidence type="ECO:0000256" key="1">
    <source>
        <dbReference type="ARBA" id="ARBA00008779"/>
    </source>
</evidence>
<reference evidence="6" key="1">
    <citation type="journal article" date="2019" name="Int. J. Syst. Evol. Microbiol.">
        <title>The Global Catalogue of Microorganisms (GCM) 10K type strain sequencing project: providing services to taxonomists for standard genome sequencing and annotation.</title>
        <authorList>
            <consortium name="The Broad Institute Genomics Platform"/>
            <consortium name="The Broad Institute Genome Sequencing Center for Infectious Disease"/>
            <person name="Wu L."/>
            <person name="Ma J."/>
        </authorList>
    </citation>
    <scope>NUCLEOTIDE SEQUENCE [LARGE SCALE GENOMIC DNA]</scope>
    <source>
        <strain evidence="6">CGMCC 1.15407</strain>
    </source>
</reference>
<evidence type="ECO:0000259" key="4">
    <source>
        <dbReference type="Pfam" id="PF16347"/>
    </source>
</evidence>
<feature type="signal peptide" evidence="3">
    <location>
        <begin position="1"/>
        <end position="18"/>
    </location>
</feature>
<evidence type="ECO:0000256" key="2">
    <source>
        <dbReference type="ARBA" id="ARBA00022801"/>
    </source>
</evidence>
<dbReference type="PROSITE" id="PS51257">
    <property type="entry name" value="PROKAR_LIPOPROTEIN"/>
    <property type="match status" value="1"/>
</dbReference>
<feature type="domain" description="N-sulphoglucosamine sulphohydrolase C-terminal" evidence="4">
    <location>
        <begin position="342"/>
        <end position="492"/>
    </location>
</feature>
<dbReference type="EMBL" id="BMIU01000005">
    <property type="protein sequence ID" value="GGF26641.1"/>
    <property type="molecule type" value="Genomic_DNA"/>
</dbReference>
<dbReference type="InterPro" id="IPR024607">
    <property type="entry name" value="Sulfatase_CS"/>
</dbReference>
<comment type="similarity">
    <text evidence="1">Belongs to the sulfatase family.</text>
</comment>
<accession>A0ABQ1UW33</accession>
<comment type="caution">
    <text evidence="5">The sequence shown here is derived from an EMBL/GenBank/DDBJ whole genome shotgun (WGS) entry which is preliminary data.</text>
</comment>
<organism evidence="5 6">
    <name type="scientific">Echinicola rosea</name>
    <dbReference type="NCBI Taxonomy" id="1807691"/>
    <lineage>
        <taxon>Bacteria</taxon>
        <taxon>Pseudomonadati</taxon>
        <taxon>Bacteroidota</taxon>
        <taxon>Cytophagia</taxon>
        <taxon>Cytophagales</taxon>
        <taxon>Cyclobacteriaceae</taxon>
        <taxon>Echinicola</taxon>
    </lineage>
</organism>
<name>A0ABQ1UW33_9BACT</name>
<dbReference type="Pfam" id="PF16347">
    <property type="entry name" value="SGSH_C"/>
    <property type="match status" value="1"/>
</dbReference>
<keyword evidence="2" id="KW-0378">Hydrolase</keyword>
<dbReference type="RefSeq" id="WP_137403944.1">
    <property type="nucleotide sequence ID" value="NZ_BMIU01000005.1"/>
</dbReference>
<evidence type="ECO:0000256" key="3">
    <source>
        <dbReference type="SAM" id="SignalP"/>
    </source>
</evidence>
<proteinExistence type="inferred from homology"/>
<dbReference type="PANTHER" id="PTHR43108:SF6">
    <property type="entry name" value="N-SULPHOGLUCOSAMINE SULPHOHYDROLASE"/>
    <property type="match status" value="1"/>
</dbReference>
<dbReference type="Gene3D" id="3.40.720.10">
    <property type="entry name" value="Alkaline Phosphatase, subunit A"/>
    <property type="match status" value="1"/>
</dbReference>
<dbReference type="InterPro" id="IPR017850">
    <property type="entry name" value="Alkaline_phosphatase_core_sf"/>
</dbReference>
<protein>
    <submittedName>
        <fullName evidence="5">Sulfatase</fullName>
    </submittedName>
</protein>
<feature type="chain" id="PRO_5046140597" evidence="3">
    <location>
        <begin position="19"/>
        <end position="515"/>
    </location>
</feature>